<keyword evidence="7" id="KW-1185">Reference proteome</keyword>
<evidence type="ECO:0000313" key="7">
    <source>
        <dbReference type="Proteomes" id="UP000694385"/>
    </source>
</evidence>
<dbReference type="Gene3D" id="3.30.70.330">
    <property type="match status" value="1"/>
</dbReference>
<dbReference type="GO" id="GO:0003723">
    <property type="term" value="F:RNA binding"/>
    <property type="evidence" value="ECO:0007669"/>
    <property type="project" value="UniProtKB-KW"/>
</dbReference>
<dbReference type="GO" id="GO:0005686">
    <property type="term" value="C:U2 snRNP"/>
    <property type="evidence" value="ECO:0007669"/>
    <property type="project" value="TreeGrafter"/>
</dbReference>
<feature type="region of interest" description="Disordered" evidence="5">
    <location>
        <begin position="1"/>
        <end position="22"/>
    </location>
</feature>
<feature type="compositionally biased region" description="Basic and acidic residues" evidence="5">
    <location>
        <begin position="65"/>
        <end position="93"/>
    </location>
</feature>
<dbReference type="PANTHER" id="PTHR15608">
    <property type="entry name" value="SPLICING FACTOR U2AF-ASSOCIATED PROTEIN 2"/>
    <property type="match status" value="1"/>
</dbReference>
<dbReference type="OMA" id="FDEHFRI"/>
<evidence type="ECO:0000313" key="6">
    <source>
        <dbReference type="Ensembl" id="ENSJJAP00000011207.1"/>
    </source>
</evidence>
<evidence type="ECO:0000256" key="4">
    <source>
        <dbReference type="ARBA" id="ARBA00023187"/>
    </source>
</evidence>
<dbReference type="FunFam" id="3.30.70.330:FF:000202">
    <property type="entry name" value="HIV Tat-specific factor 1"/>
    <property type="match status" value="1"/>
</dbReference>
<name>A0A8C5KJP6_JACJA</name>
<dbReference type="GeneTree" id="ENSGT00390000009902"/>
<accession>A0A8C5KJP6</accession>
<feature type="region of interest" description="Disordered" evidence="5">
    <location>
        <begin position="47"/>
        <end position="93"/>
    </location>
</feature>
<feature type="compositionally biased region" description="Polar residues" evidence="5">
    <location>
        <begin position="47"/>
        <end position="64"/>
    </location>
</feature>
<dbReference type="InterPro" id="IPR012677">
    <property type="entry name" value="Nucleotide-bd_a/b_plait_sf"/>
</dbReference>
<keyword evidence="4" id="KW-0508">mRNA splicing</keyword>
<dbReference type="InterPro" id="IPR035979">
    <property type="entry name" value="RBD_domain_sf"/>
</dbReference>
<evidence type="ECO:0000256" key="1">
    <source>
        <dbReference type="ARBA" id="ARBA00022664"/>
    </source>
</evidence>
<dbReference type="PANTHER" id="PTHR15608:SF0">
    <property type="entry name" value="HIV TAT-SPECIFIC FACTOR 1"/>
    <property type="match status" value="1"/>
</dbReference>
<dbReference type="CDD" id="cd12281">
    <property type="entry name" value="RRM1_TatSF1_like"/>
    <property type="match status" value="1"/>
</dbReference>
<dbReference type="AlphaFoldDB" id="A0A8C5KJP6"/>
<dbReference type="GO" id="GO:0000398">
    <property type="term" value="P:mRNA splicing, via spliceosome"/>
    <property type="evidence" value="ECO:0007669"/>
    <property type="project" value="InterPro"/>
</dbReference>
<dbReference type="Proteomes" id="UP000694385">
    <property type="component" value="Unassembled WGS sequence"/>
</dbReference>
<reference evidence="6" key="1">
    <citation type="submission" date="2025-08" db="UniProtKB">
        <authorList>
            <consortium name="Ensembl"/>
        </authorList>
    </citation>
    <scope>IDENTIFICATION</scope>
</reference>
<evidence type="ECO:0000256" key="3">
    <source>
        <dbReference type="ARBA" id="ARBA00022884"/>
    </source>
</evidence>
<keyword evidence="2" id="KW-0677">Repeat</keyword>
<evidence type="ECO:0000256" key="5">
    <source>
        <dbReference type="SAM" id="MobiDB-lite"/>
    </source>
</evidence>
<sequence>NDPTGETDPLEQQPADTPYEWDLDKKAWFPKITEDFIATYQANYGFSNDGASSSTSNAQDISTKTAEEPPQREVPETADPRKRGEKRKAESGWFHVEEDRNTNVYVSGLPPDITVDEFIQLMSKFGIIMRDPQTEEFKVKLYKDNQGNLKGDGLCCYLK</sequence>
<dbReference type="InterPro" id="IPR034393">
    <property type="entry name" value="TatSF1-like"/>
</dbReference>
<protein>
    <recommendedName>
        <fullName evidence="8">HIV-1 Tat specific factor 1</fullName>
    </recommendedName>
</protein>
<evidence type="ECO:0008006" key="8">
    <source>
        <dbReference type="Google" id="ProtNLM"/>
    </source>
</evidence>
<proteinExistence type="predicted"/>
<keyword evidence="1" id="KW-0507">mRNA processing</keyword>
<dbReference type="InterPro" id="IPR034392">
    <property type="entry name" value="TatSF1-like_RRM1"/>
</dbReference>
<reference evidence="6" key="2">
    <citation type="submission" date="2025-09" db="UniProtKB">
        <authorList>
            <consortium name="Ensembl"/>
        </authorList>
    </citation>
    <scope>IDENTIFICATION</scope>
</reference>
<keyword evidence="3" id="KW-0694">RNA-binding</keyword>
<evidence type="ECO:0000256" key="2">
    <source>
        <dbReference type="ARBA" id="ARBA00022737"/>
    </source>
</evidence>
<organism evidence="6 7">
    <name type="scientific">Jaculus jaculus</name>
    <name type="common">Lesser Egyptian jerboa</name>
    <dbReference type="NCBI Taxonomy" id="51337"/>
    <lineage>
        <taxon>Eukaryota</taxon>
        <taxon>Metazoa</taxon>
        <taxon>Chordata</taxon>
        <taxon>Craniata</taxon>
        <taxon>Vertebrata</taxon>
        <taxon>Euteleostomi</taxon>
        <taxon>Mammalia</taxon>
        <taxon>Eutheria</taxon>
        <taxon>Euarchontoglires</taxon>
        <taxon>Glires</taxon>
        <taxon>Rodentia</taxon>
        <taxon>Myomorpha</taxon>
        <taxon>Dipodoidea</taxon>
        <taxon>Dipodidae</taxon>
        <taxon>Dipodinae</taxon>
        <taxon>Jaculus</taxon>
    </lineage>
</organism>
<dbReference type="SUPFAM" id="SSF54928">
    <property type="entry name" value="RNA-binding domain, RBD"/>
    <property type="match status" value="1"/>
</dbReference>
<dbReference type="GO" id="GO:0005684">
    <property type="term" value="C:U2-type spliceosomal complex"/>
    <property type="evidence" value="ECO:0007669"/>
    <property type="project" value="TreeGrafter"/>
</dbReference>
<dbReference type="Ensembl" id="ENSJJAT00000017678.1">
    <property type="protein sequence ID" value="ENSJJAP00000011207.1"/>
    <property type="gene ID" value="ENSJJAG00000014597.1"/>
</dbReference>